<keyword evidence="3 5" id="KW-1133">Transmembrane helix</keyword>
<feature type="transmembrane region" description="Helical" evidence="5">
    <location>
        <begin position="52"/>
        <end position="70"/>
    </location>
</feature>
<dbReference type="PROSITE" id="PS50929">
    <property type="entry name" value="ABC_TM1F"/>
    <property type="match status" value="1"/>
</dbReference>
<evidence type="ECO:0000256" key="5">
    <source>
        <dbReference type="SAM" id="Phobius"/>
    </source>
</evidence>
<dbReference type="Gene3D" id="1.20.1560.10">
    <property type="entry name" value="ABC transporter type 1, transmembrane domain"/>
    <property type="match status" value="1"/>
</dbReference>
<evidence type="ECO:0000259" key="6">
    <source>
        <dbReference type="PROSITE" id="PS50929"/>
    </source>
</evidence>
<name>E1KUW2_FINMA</name>
<comment type="subcellular location">
    <subcellularLocation>
        <location evidence="1">Cell membrane</location>
        <topology evidence="1">Multi-pass membrane protein</topology>
    </subcellularLocation>
</comment>
<feature type="domain" description="ABC transmembrane type-1" evidence="6">
    <location>
        <begin position="16"/>
        <end position="204"/>
    </location>
</feature>
<dbReference type="EMBL" id="AEDP01000004">
    <property type="protein sequence ID" value="EFL55156.1"/>
    <property type="molecule type" value="Genomic_DNA"/>
</dbReference>
<feature type="transmembrane region" description="Helical" evidence="5">
    <location>
        <begin position="15"/>
        <end position="40"/>
    </location>
</feature>
<dbReference type="PANTHER" id="PTHR43394">
    <property type="entry name" value="ATP-DEPENDENT PERMEASE MDL1, MITOCHONDRIAL"/>
    <property type="match status" value="1"/>
</dbReference>
<feature type="transmembrane region" description="Helical" evidence="5">
    <location>
        <begin position="131"/>
        <end position="150"/>
    </location>
</feature>
<keyword evidence="2 5" id="KW-0812">Transmembrane</keyword>
<feature type="transmembrane region" description="Helical" evidence="5">
    <location>
        <begin position="156"/>
        <end position="175"/>
    </location>
</feature>
<dbReference type="AlphaFoldDB" id="E1KUW2"/>
<evidence type="ECO:0000256" key="2">
    <source>
        <dbReference type="ARBA" id="ARBA00022692"/>
    </source>
</evidence>
<feature type="non-terminal residue" evidence="7">
    <location>
        <position position="204"/>
    </location>
</feature>
<reference evidence="7 8" key="1">
    <citation type="submission" date="2010-08" db="EMBL/GenBank/DDBJ databases">
        <authorList>
            <person name="Durkin A.S."/>
            <person name="Madupu R."/>
            <person name="Torralba M."/>
            <person name="Gillis M."/>
            <person name="Methe B."/>
            <person name="Sutton G."/>
            <person name="Nelson K.E."/>
        </authorList>
    </citation>
    <scope>NUCLEOTIDE SEQUENCE [LARGE SCALE GENOMIC DNA]</scope>
    <source>
        <strain evidence="7 8">BVS033A4</strain>
    </source>
</reference>
<dbReference type="GO" id="GO:0005524">
    <property type="term" value="F:ATP binding"/>
    <property type="evidence" value="ECO:0007669"/>
    <property type="project" value="UniProtKB-KW"/>
</dbReference>
<dbReference type="SUPFAM" id="SSF90123">
    <property type="entry name" value="ABC transporter transmembrane region"/>
    <property type="match status" value="1"/>
</dbReference>
<keyword evidence="7" id="KW-0547">Nucleotide-binding</keyword>
<keyword evidence="4 5" id="KW-0472">Membrane</keyword>
<dbReference type="Proteomes" id="UP000003807">
    <property type="component" value="Unassembled WGS sequence"/>
</dbReference>
<sequence>MELIKHYVRKRKGSYFISVLLAIVGVVTGLFSYIYMAKIIVNLINGANDMSLYTPLCINILITFVIKEVAAGISTSISHTATFNSLGEIRNDISKKLFKMPLGDVLSRTSGELKNIIVEQVDSMETSLAHLVPEFTANLVGPIILFIYMFTLDWRLTLLSLIPFVVGMATMMSVMNAHYKEMFGKSVAIGQYMNNSIVEYINGI</sequence>
<keyword evidence="7" id="KW-0067">ATP-binding</keyword>
<protein>
    <submittedName>
        <fullName evidence="7">ABC transporter, permease/ATP-binding protein</fullName>
    </submittedName>
</protein>
<proteinExistence type="predicted"/>
<dbReference type="Pfam" id="PF00664">
    <property type="entry name" value="ABC_membrane"/>
    <property type="match status" value="1"/>
</dbReference>
<dbReference type="InterPro" id="IPR011527">
    <property type="entry name" value="ABC1_TM_dom"/>
</dbReference>
<evidence type="ECO:0000256" key="3">
    <source>
        <dbReference type="ARBA" id="ARBA00022989"/>
    </source>
</evidence>
<dbReference type="PANTHER" id="PTHR43394:SF1">
    <property type="entry name" value="ATP-BINDING CASSETTE SUB-FAMILY B MEMBER 10, MITOCHONDRIAL"/>
    <property type="match status" value="1"/>
</dbReference>
<dbReference type="GO" id="GO:0005886">
    <property type="term" value="C:plasma membrane"/>
    <property type="evidence" value="ECO:0007669"/>
    <property type="project" value="UniProtKB-SubCell"/>
</dbReference>
<evidence type="ECO:0000313" key="7">
    <source>
        <dbReference type="EMBL" id="EFL55156.1"/>
    </source>
</evidence>
<evidence type="ECO:0000313" key="8">
    <source>
        <dbReference type="Proteomes" id="UP000003807"/>
    </source>
</evidence>
<accession>E1KUW2</accession>
<organism evidence="7 8">
    <name type="scientific">Finegoldia magna BVS033A4</name>
    <dbReference type="NCBI Taxonomy" id="866773"/>
    <lineage>
        <taxon>Bacteria</taxon>
        <taxon>Bacillati</taxon>
        <taxon>Bacillota</taxon>
        <taxon>Tissierellia</taxon>
        <taxon>Tissierellales</taxon>
        <taxon>Peptoniphilaceae</taxon>
        <taxon>Finegoldia</taxon>
    </lineage>
</organism>
<dbReference type="RefSeq" id="WP_004167062.1">
    <property type="nucleotide sequence ID" value="NZ_AEDP01000004.1"/>
</dbReference>
<evidence type="ECO:0000256" key="4">
    <source>
        <dbReference type="ARBA" id="ARBA00023136"/>
    </source>
</evidence>
<evidence type="ECO:0000256" key="1">
    <source>
        <dbReference type="ARBA" id="ARBA00004651"/>
    </source>
</evidence>
<dbReference type="InterPro" id="IPR036640">
    <property type="entry name" value="ABC1_TM_sf"/>
</dbReference>
<gene>
    <name evidence="7" type="ORF">HMPREF9289_0135</name>
</gene>
<comment type="caution">
    <text evidence="7">The sequence shown here is derived from an EMBL/GenBank/DDBJ whole genome shotgun (WGS) entry which is preliminary data.</text>
</comment>
<dbReference type="InterPro" id="IPR039421">
    <property type="entry name" value="Type_1_exporter"/>
</dbReference>
<dbReference type="GO" id="GO:0015421">
    <property type="term" value="F:ABC-type oligopeptide transporter activity"/>
    <property type="evidence" value="ECO:0007669"/>
    <property type="project" value="TreeGrafter"/>
</dbReference>